<evidence type="ECO:0000313" key="2">
    <source>
        <dbReference type="Proteomes" id="UP000420707"/>
    </source>
</evidence>
<name>A0AAW9TGH7_9BACT</name>
<protein>
    <submittedName>
        <fullName evidence="1">Uncharacterized protein</fullName>
    </submittedName>
</protein>
<organism evidence="1 2">
    <name type="scientific">Segatella copri</name>
    <dbReference type="NCBI Taxonomy" id="165179"/>
    <lineage>
        <taxon>Bacteria</taxon>
        <taxon>Pseudomonadati</taxon>
        <taxon>Bacteroidota</taxon>
        <taxon>Bacteroidia</taxon>
        <taxon>Bacteroidales</taxon>
        <taxon>Prevotellaceae</taxon>
        <taxon>Segatella</taxon>
    </lineage>
</organism>
<accession>A0AAW9TGH7</accession>
<dbReference type="RefSeq" id="WP_153086118.1">
    <property type="nucleotide sequence ID" value="NZ_VZAM01000060.1"/>
</dbReference>
<sequence>MSETVEGKISTLNDAIDETYAAIGKLIEPAVKSSLNGLISVFDGITESVNWLNDAIDDASTKLRQLTFGDSAEEFMAKRG</sequence>
<proteinExistence type="predicted"/>
<gene>
    <name evidence="1" type="ORF">F7D90_12590</name>
</gene>
<dbReference type="EMBL" id="VZCR01000088">
    <property type="protein sequence ID" value="MQN32762.1"/>
    <property type="molecule type" value="Genomic_DNA"/>
</dbReference>
<reference evidence="2" key="1">
    <citation type="submission" date="2019-09" db="EMBL/GenBank/DDBJ databases">
        <title>Distinct polysaccharide growth profiles of human intestinal Prevotella copri isolates.</title>
        <authorList>
            <person name="Fehlner-Peach H."/>
            <person name="Magnabosco C."/>
            <person name="Raghavan V."/>
            <person name="Scher J.U."/>
            <person name="Tett A."/>
            <person name="Cox L.M."/>
            <person name="Gottsegen C."/>
            <person name="Watters A."/>
            <person name="Wiltshire- Gordon J.D."/>
            <person name="Segata N."/>
            <person name="Bonneau R."/>
            <person name="Littman D.R."/>
        </authorList>
    </citation>
    <scope>NUCLEOTIDE SEQUENCE [LARGE SCALE GENOMIC DNA]</scope>
    <source>
        <strain evidence="2">iAP146</strain>
    </source>
</reference>
<dbReference type="Proteomes" id="UP000420707">
    <property type="component" value="Unassembled WGS sequence"/>
</dbReference>
<dbReference type="AlphaFoldDB" id="A0AAW9TGH7"/>
<evidence type="ECO:0000313" key="1">
    <source>
        <dbReference type="EMBL" id="MQN32762.1"/>
    </source>
</evidence>
<comment type="caution">
    <text evidence="1">The sequence shown here is derived from an EMBL/GenBank/DDBJ whole genome shotgun (WGS) entry which is preliminary data.</text>
</comment>